<keyword evidence="2" id="KW-1185">Reference proteome</keyword>
<protein>
    <submittedName>
        <fullName evidence="1">Phytanoyl-CoA dioxygenase PhyH</fullName>
    </submittedName>
</protein>
<keyword evidence="1" id="KW-0223">Dioxygenase</keyword>
<evidence type="ECO:0000313" key="1">
    <source>
        <dbReference type="EMBL" id="TDT14764.1"/>
    </source>
</evidence>
<sequence>MGDELDAAAQQWREEGFAIVDGLVPVGDIDAATPELEALYGGDTFDDYNQASKFGDGDPTGKRFRATQFDGMRGFPMPGCPRLNDLFVHPRIAAFAGRALGDDDVRIYQAASWAKWAGAVNYEQPLHQDGNHSLLPPRMEPGFWHMETFLFLTDVDDGCAPPRLVPRSRSTGSPDDMYDHEIAATGARGTLLAYRSDVWHRGSDFTRPDASRAVLVIGFRPASADWFSYDAFGRLGGNPLFADFVQGKTPEDLALFGIPRPGHPYWNAATVDAMGARYPGLDMNPWRTAL</sequence>
<evidence type="ECO:0000313" key="2">
    <source>
        <dbReference type="Proteomes" id="UP000294558"/>
    </source>
</evidence>
<name>A0A4R7HW56_9ACTN</name>
<organism evidence="1 2">
    <name type="scientific">Ilumatobacter fluminis</name>
    <dbReference type="NCBI Taxonomy" id="467091"/>
    <lineage>
        <taxon>Bacteria</taxon>
        <taxon>Bacillati</taxon>
        <taxon>Actinomycetota</taxon>
        <taxon>Acidimicrobiia</taxon>
        <taxon>Acidimicrobiales</taxon>
        <taxon>Ilumatobacteraceae</taxon>
        <taxon>Ilumatobacter</taxon>
    </lineage>
</organism>
<dbReference type="Pfam" id="PF05721">
    <property type="entry name" value="PhyH"/>
    <property type="match status" value="1"/>
</dbReference>
<proteinExistence type="predicted"/>
<accession>A0A4R7HW56</accession>
<keyword evidence="1" id="KW-0560">Oxidoreductase</keyword>
<dbReference type="InterPro" id="IPR008775">
    <property type="entry name" value="Phytyl_CoA_dOase-like"/>
</dbReference>
<dbReference type="EMBL" id="SOAU01000001">
    <property type="protein sequence ID" value="TDT14764.1"/>
    <property type="molecule type" value="Genomic_DNA"/>
</dbReference>
<dbReference type="RefSeq" id="WP_133867281.1">
    <property type="nucleotide sequence ID" value="NZ_SOAU01000001.1"/>
</dbReference>
<dbReference type="OrthoDB" id="7054292at2"/>
<dbReference type="Gene3D" id="2.60.120.620">
    <property type="entry name" value="q2cbj1_9rhob like domain"/>
    <property type="match status" value="1"/>
</dbReference>
<dbReference type="GO" id="GO:0016706">
    <property type="term" value="F:2-oxoglutarate-dependent dioxygenase activity"/>
    <property type="evidence" value="ECO:0007669"/>
    <property type="project" value="UniProtKB-ARBA"/>
</dbReference>
<reference evidence="1 2" key="1">
    <citation type="submission" date="2019-03" db="EMBL/GenBank/DDBJ databases">
        <title>Sequencing the genomes of 1000 actinobacteria strains.</title>
        <authorList>
            <person name="Klenk H.-P."/>
        </authorList>
    </citation>
    <scope>NUCLEOTIDE SEQUENCE [LARGE SCALE GENOMIC DNA]</scope>
    <source>
        <strain evidence="1 2">DSM 18936</strain>
    </source>
</reference>
<dbReference type="SUPFAM" id="SSF51197">
    <property type="entry name" value="Clavaminate synthase-like"/>
    <property type="match status" value="1"/>
</dbReference>
<dbReference type="AlphaFoldDB" id="A0A4R7HW56"/>
<dbReference type="Proteomes" id="UP000294558">
    <property type="component" value="Unassembled WGS sequence"/>
</dbReference>
<comment type="caution">
    <text evidence="1">The sequence shown here is derived from an EMBL/GenBank/DDBJ whole genome shotgun (WGS) entry which is preliminary data.</text>
</comment>
<gene>
    <name evidence="1" type="ORF">BDK89_0320</name>
</gene>